<dbReference type="GO" id="GO:0005886">
    <property type="term" value="C:plasma membrane"/>
    <property type="evidence" value="ECO:0007669"/>
    <property type="project" value="UniProtKB-SubCell"/>
</dbReference>
<dbReference type="PANTHER" id="PTHR30325">
    <property type="entry name" value="MEMBRANE COMPONENT OF ABC TRANSPORTER"/>
    <property type="match status" value="1"/>
</dbReference>
<comment type="similarity">
    <text evidence="5">Belongs to the binding-protein-dependent transport system permease family.</text>
</comment>
<dbReference type="InterPro" id="IPR000515">
    <property type="entry name" value="MetI-like"/>
</dbReference>
<dbReference type="SUPFAM" id="SSF161098">
    <property type="entry name" value="MetI-like"/>
    <property type="match status" value="1"/>
</dbReference>
<comment type="caution">
    <text evidence="7">The sequence shown here is derived from an EMBL/GenBank/DDBJ whole genome shotgun (WGS) entry which is preliminary data.</text>
</comment>
<evidence type="ECO:0000256" key="1">
    <source>
        <dbReference type="ARBA" id="ARBA00004651"/>
    </source>
</evidence>
<dbReference type="Gene3D" id="1.10.3720.10">
    <property type="entry name" value="MetI-like"/>
    <property type="match status" value="1"/>
</dbReference>
<dbReference type="InterPro" id="IPR025966">
    <property type="entry name" value="OppC_N"/>
</dbReference>
<keyword evidence="5" id="KW-0813">Transport</keyword>
<dbReference type="AlphaFoldDB" id="A0A8J7CBU8"/>
<dbReference type="InterPro" id="IPR035906">
    <property type="entry name" value="MetI-like_sf"/>
</dbReference>
<feature type="transmembrane region" description="Helical" evidence="5">
    <location>
        <begin position="195"/>
        <end position="228"/>
    </location>
</feature>
<proteinExistence type="inferred from homology"/>
<dbReference type="NCBIfam" id="NF011596">
    <property type="entry name" value="PRK15021.1"/>
    <property type="match status" value="1"/>
</dbReference>
<dbReference type="PROSITE" id="PS50928">
    <property type="entry name" value="ABC_TM1"/>
    <property type="match status" value="1"/>
</dbReference>
<reference evidence="7" key="1">
    <citation type="submission" date="2020-10" db="EMBL/GenBank/DDBJ databases">
        <title>Genome sequence of the unusual species of purple photosynthetic bacteria, Phaeovibrio sulfidiphilus DSM 23193, type strain.</title>
        <authorList>
            <person name="Kyndt J.A."/>
            <person name="Meyer T.E."/>
        </authorList>
    </citation>
    <scope>NUCLEOTIDE SEQUENCE</scope>
    <source>
        <strain evidence="7">DSM 23193</strain>
    </source>
</reference>
<evidence type="ECO:0000256" key="4">
    <source>
        <dbReference type="ARBA" id="ARBA00023136"/>
    </source>
</evidence>
<keyword evidence="2 5" id="KW-0812">Transmembrane</keyword>
<dbReference type="EMBL" id="JACZHT010000001">
    <property type="protein sequence ID" value="MBE1236558.1"/>
    <property type="molecule type" value="Genomic_DNA"/>
</dbReference>
<keyword evidence="8" id="KW-1185">Reference proteome</keyword>
<gene>
    <name evidence="7" type="ORF">IHV25_02680</name>
</gene>
<evidence type="ECO:0000256" key="3">
    <source>
        <dbReference type="ARBA" id="ARBA00022989"/>
    </source>
</evidence>
<organism evidence="7 8">
    <name type="scientific">Phaeovibrio sulfidiphilus</name>
    <dbReference type="NCBI Taxonomy" id="1220600"/>
    <lineage>
        <taxon>Bacteria</taxon>
        <taxon>Pseudomonadati</taxon>
        <taxon>Pseudomonadota</taxon>
        <taxon>Alphaproteobacteria</taxon>
        <taxon>Rhodospirillales</taxon>
        <taxon>Rhodospirillaceae</taxon>
        <taxon>Phaeovibrio</taxon>
    </lineage>
</organism>
<feature type="transmembrane region" description="Helical" evidence="5">
    <location>
        <begin position="313"/>
        <end position="335"/>
    </location>
</feature>
<sequence>MTSHRILPRLSLSPLTRRRLQVFRANRRAWWSFWIFLVLFVVSLFAEFIANERPLLVRYEGSWYVPVLVDYPDKAFGGFLEGNAVYTDPYTVDEIESKGWILWPPIRFSHLTTVDNVFPVPAPPSTQNWLGVDDSGNDVLAKLIYGFRLSVLFGLGLCTVSSVVGILVGAVQGYFGGLVDLIGQRLLEIWSGMPSLYVLIILMSLFVPTVGLLFLIMLLFSWTALVGLVRAEVLRARNFEYVRAARALGVGDMTILVRHILPNAMVATLTFAPFLLTGSISTLAALDLLGLGLPVTEPSLGRLLMAGKNNLNAPWLGLTAFLVIAITLTLLVFVGEGVRDAFNPRKGGSR</sequence>
<evidence type="ECO:0000313" key="7">
    <source>
        <dbReference type="EMBL" id="MBE1236558.1"/>
    </source>
</evidence>
<feature type="domain" description="ABC transmembrane type-1" evidence="6">
    <location>
        <begin position="147"/>
        <end position="334"/>
    </location>
</feature>
<keyword evidence="4 5" id="KW-0472">Membrane</keyword>
<evidence type="ECO:0000259" key="6">
    <source>
        <dbReference type="PROSITE" id="PS50928"/>
    </source>
</evidence>
<evidence type="ECO:0000256" key="5">
    <source>
        <dbReference type="RuleBase" id="RU363032"/>
    </source>
</evidence>
<dbReference type="RefSeq" id="WP_192533408.1">
    <property type="nucleotide sequence ID" value="NZ_JACZHT010000001.1"/>
</dbReference>
<comment type="subcellular location">
    <subcellularLocation>
        <location evidence="1 5">Cell membrane</location>
        <topology evidence="1 5">Multi-pass membrane protein</topology>
    </subcellularLocation>
</comment>
<dbReference type="Pfam" id="PF12911">
    <property type="entry name" value="OppC_N"/>
    <property type="match status" value="1"/>
</dbReference>
<dbReference type="GO" id="GO:0055085">
    <property type="term" value="P:transmembrane transport"/>
    <property type="evidence" value="ECO:0007669"/>
    <property type="project" value="InterPro"/>
</dbReference>
<dbReference type="GO" id="GO:0042884">
    <property type="term" value="P:microcin transport"/>
    <property type="evidence" value="ECO:0007669"/>
    <property type="project" value="TreeGrafter"/>
</dbReference>
<feature type="transmembrane region" description="Helical" evidence="5">
    <location>
        <begin position="151"/>
        <end position="175"/>
    </location>
</feature>
<dbReference type="PANTHER" id="PTHR30325:SF0">
    <property type="entry name" value="INNER MEMBRANE ABC TRANSPORTER PERMEASE PROTEIN YEJE"/>
    <property type="match status" value="1"/>
</dbReference>
<accession>A0A8J7CBU8</accession>
<evidence type="ECO:0000256" key="2">
    <source>
        <dbReference type="ARBA" id="ARBA00022692"/>
    </source>
</evidence>
<dbReference type="Proteomes" id="UP000631034">
    <property type="component" value="Unassembled WGS sequence"/>
</dbReference>
<dbReference type="CDD" id="cd06261">
    <property type="entry name" value="TM_PBP2"/>
    <property type="match status" value="1"/>
</dbReference>
<evidence type="ECO:0000313" key="8">
    <source>
        <dbReference type="Proteomes" id="UP000631034"/>
    </source>
</evidence>
<dbReference type="Pfam" id="PF00528">
    <property type="entry name" value="BPD_transp_1"/>
    <property type="match status" value="1"/>
</dbReference>
<keyword evidence="3 5" id="KW-1133">Transmembrane helix</keyword>
<feature type="transmembrane region" description="Helical" evidence="5">
    <location>
        <begin position="266"/>
        <end position="293"/>
    </location>
</feature>
<name>A0A8J7CBU8_9PROT</name>
<feature type="transmembrane region" description="Helical" evidence="5">
    <location>
        <begin position="29"/>
        <end position="50"/>
    </location>
</feature>
<protein>
    <submittedName>
        <fullName evidence="7">ABC transporter permease</fullName>
    </submittedName>
</protein>